<evidence type="ECO:0000256" key="2">
    <source>
        <dbReference type="ARBA" id="ARBA00004664"/>
    </source>
</evidence>
<evidence type="ECO:0000256" key="4">
    <source>
        <dbReference type="ARBA" id="ARBA00022272"/>
    </source>
</evidence>
<evidence type="ECO:0000313" key="11">
    <source>
        <dbReference type="Proteomes" id="UP001501844"/>
    </source>
</evidence>
<comment type="catalytic activity">
    <reaction evidence="1">
        <text>N-(5-phospho-beta-D-ribosyl)anthranilate = 1-(2-carboxyphenylamino)-1-deoxy-D-ribulose 5-phosphate</text>
        <dbReference type="Rhea" id="RHEA:21540"/>
        <dbReference type="ChEBI" id="CHEBI:18277"/>
        <dbReference type="ChEBI" id="CHEBI:58613"/>
        <dbReference type="EC" id="5.3.1.24"/>
    </reaction>
</comment>
<evidence type="ECO:0000256" key="6">
    <source>
        <dbReference type="ARBA" id="ARBA00022822"/>
    </source>
</evidence>
<evidence type="ECO:0000256" key="1">
    <source>
        <dbReference type="ARBA" id="ARBA00001164"/>
    </source>
</evidence>
<dbReference type="EC" id="5.3.1.24" evidence="3"/>
<evidence type="ECO:0000256" key="5">
    <source>
        <dbReference type="ARBA" id="ARBA00022605"/>
    </source>
</evidence>
<dbReference type="RefSeq" id="WP_345162135.1">
    <property type="nucleotide sequence ID" value="NZ_BAABGX010000001.1"/>
</dbReference>
<dbReference type="PANTHER" id="PTHR42894">
    <property type="entry name" value="N-(5'-PHOSPHORIBOSYL)ANTHRANILATE ISOMERASE"/>
    <property type="match status" value="1"/>
</dbReference>
<keyword evidence="11" id="KW-1185">Reference proteome</keyword>
<dbReference type="Pfam" id="PF00697">
    <property type="entry name" value="PRAI"/>
    <property type="match status" value="1"/>
</dbReference>
<dbReference type="Proteomes" id="UP001501844">
    <property type="component" value="Unassembled WGS sequence"/>
</dbReference>
<evidence type="ECO:0000313" key="10">
    <source>
        <dbReference type="EMBL" id="GAA4297742.1"/>
    </source>
</evidence>
<evidence type="ECO:0000259" key="9">
    <source>
        <dbReference type="Pfam" id="PF00697"/>
    </source>
</evidence>
<feature type="domain" description="N-(5'phosphoribosyl) anthranilate isomerase (PRAI)" evidence="9">
    <location>
        <begin position="12"/>
        <end position="202"/>
    </location>
</feature>
<dbReference type="InterPro" id="IPR013785">
    <property type="entry name" value="Aldolase_TIM"/>
</dbReference>
<keyword evidence="7" id="KW-0057">Aromatic amino acid biosynthesis</keyword>
<sequence>MALSTIVLVNQISNLSDARYCAGMGVEMLGFSVEENTPAYTSPEAFKEISGWVAGVKLVGEIDEMPVEDIQPLLQKYPLDMLQLNTVFLIEELEQIPLPVILRVLIDKDTDEQNLLQFLELYQPHVEYFLIDSTELTSIDSATHGLLSDLSAKYSVLIGFGLTKENTKEAIEKIHPAGIALKGGQEIRPGFKDFDELEEIFEQLED</sequence>
<accession>A0ABP8F8N1</accession>
<reference evidence="11" key="1">
    <citation type="journal article" date="2019" name="Int. J. Syst. Evol. Microbiol.">
        <title>The Global Catalogue of Microorganisms (GCM) 10K type strain sequencing project: providing services to taxonomists for standard genome sequencing and annotation.</title>
        <authorList>
            <consortium name="The Broad Institute Genomics Platform"/>
            <consortium name="The Broad Institute Genome Sequencing Center for Infectious Disease"/>
            <person name="Wu L."/>
            <person name="Ma J."/>
        </authorList>
    </citation>
    <scope>NUCLEOTIDE SEQUENCE [LARGE SCALE GENOMIC DNA]</scope>
    <source>
        <strain evidence="11">JCM 17917</strain>
    </source>
</reference>
<evidence type="ECO:0000256" key="3">
    <source>
        <dbReference type="ARBA" id="ARBA00012572"/>
    </source>
</evidence>
<evidence type="ECO:0000256" key="8">
    <source>
        <dbReference type="ARBA" id="ARBA00023235"/>
    </source>
</evidence>
<organism evidence="10 11">
    <name type="scientific">Nibribacter koreensis</name>
    <dbReference type="NCBI Taxonomy" id="1084519"/>
    <lineage>
        <taxon>Bacteria</taxon>
        <taxon>Pseudomonadati</taxon>
        <taxon>Bacteroidota</taxon>
        <taxon>Cytophagia</taxon>
        <taxon>Cytophagales</taxon>
        <taxon>Hymenobacteraceae</taxon>
        <taxon>Nibribacter</taxon>
    </lineage>
</organism>
<protein>
    <recommendedName>
        <fullName evidence="4">N-(5'-phosphoribosyl)anthranilate isomerase</fullName>
        <ecNumber evidence="3">5.3.1.24</ecNumber>
    </recommendedName>
</protein>
<dbReference type="EMBL" id="BAABGX010000001">
    <property type="protein sequence ID" value="GAA4297742.1"/>
    <property type="molecule type" value="Genomic_DNA"/>
</dbReference>
<proteinExistence type="predicted"/>
<dbReference type="InterPro" id="IPR001240">
    <property type="entry name" value="PRAI_dom"/>
</dbReference>
<keyword evidence="5" id="KW-0028">Amino-acid biosynthesis</keyword>
<keyword evidence="6" id="KW-0822">Tryptophan biosynthesis</keyword>
<comment type="caution">
    <text evidence="10">The sequence shown here is derived from an EMBL/GenBank/DDBJ whole genome shotgun (WGS) entry which is preliminary data.</text>
</comment>
<keyword evidence="8" id="KW-0413">Isomerase</keyword>
<dbReference type="PANTHER" id="PTHR42894:SF1">
    <property type="entry name" value="N-(5'-PHOSPHORIBOSYL)ANTHRANILATE ISOMERASE"/>
    <property type="match status" value="1"/>
</dbReference>
<dbReference type="InterPro" id="IPR044643">
    <property type="entry name" value="TrpF_fam"/>
</dbReference>
<dbReference type="Gene3D" id="3.20.20.70">
    <property type="entry name" value="Aldolase class I"/>
    <property type="match status" value="1"/>
</dbReference>
<gene>
    <name evidence="10" type="ORF">GCM10023183_05620</name>
</gene>
<name>A0ABP8F8N1_9BACT</name>
<evidence type="ECO:0000256" key="7">
    <source>
        <dbReference type="ARBA" id="ARBA00023141"/>
    </source>
</evidence>
<dbReference type="InterPro" id="IPR011060">
    <property type="entry name" value="RibuloseP-bd_barrel"/>
</dbReference>
<comment type="pathway">
    <text evidence="2">Amino-acid biosynthesis; L-tryptophan biosynthesis; L-tryptophan from chorismate: step 3/5.</text>
</comment>
<dbReference type="SUPFAM" id="SSF51366">
    <property type="entry name" value="Ribulose-phoshate binding barrel"/>
    <property type="match status" value="1"/>
</dbReference>